<feature type="compositionally biased region" description="Low complexity" evidence="1">
    <location>
        <begin position="276"/>
        <end position="286"/>
    </location>
</feature>
<feature type="compositionally biased region" description="Low complexity" evidence="1">
    <location>
        <begin position="77"/>
        <end position="88"/>
    </location>
</feature>
<feature type="region of interest" description="Disordered" evidence="1">
    <location>
        <begin position="250"/>
        <end position="301"/>
    </location>
</feature>
<keyword evidence="2" id="KW-1133">Transmembrane helix</keyword>
<keyword evidence="4" id="KW-1185">Reference proteome</keyword>
<protein>
    <submittedName>
        <fullName evidence="3">Transmembrane protein, putative</fullName>
    </submittedName>
</protein>
<name>A0A0S4JHL9_BODSA</name>
<feature type="region of interest" description="Disordered" evidence="1">
    <location>
        <begin position="1"/>
        <end position="88"/>
    </location>
</feature>
<sequence>MSTTTSSASPHPPPPPAIQYPGTPPLSPQLKPSTTTISSSPNTTPGTIAAASSSPPPSHQHHQPPHHNATCPPPLLSSPLSSSSASSAYRERLMRGVSRLIPESPRKALRSRLSGAAALLAPAFPRGGGEDSCDDSIASAASSMSLFPLALRREPSPSSPRRSCSASCSSIDAQSFAAVRVLSLVSRHWYAVVQHKSMWLHIVKMFFVAYPVVQRLARAAPIDSADEEALLRTVYSTKYLSGRKRSTDNIVSPVLSPSSGSASASADPPPPPSTLPPSLHSSTTQSVAANPPPPPPRLLQHLHIDEDDDNKPLLLTNVGIRKAFKDVRRYLASRRYHGLVLRRRAFVIHAFVSLALLCFSMALLTAMCAAERVFDPIAICDAETSFHFVWLTYLSIVGAVLANIVMETHFEPQPLIRRLRMHTQLIQLSAALLAMSLLLVGLPTLLVQWNVQSVLLQHTNNSSTGTATLSGSEEDGAVMMMSVRTTDAEAMVAMVEGAPFLPWVVCILPVLLALVAWQIEVLYAVRRDIVEFLQMPYFNSATMYHGFSYSLPTLFIIALVCLMEFLELGGDPAYWPLLLIGTMPGGLALFTLTVVFTMDYNLKNQTSDVLAAACCAVANLCPLFILTMEKFRGFTILPLVAASFGFFFGHFHELRKRLDAAMFDPDGERVLFDD</sequence>
<feature type="compositionally biased region" description="Low complexity" evidence="1">
    <location>
        <begin position="32"/>
        <end position="47"/>
    </location>
</feature>
<feature type="transmembrane region" description="Helical" evidence="2">
    <location>
        <begin position="546"/>
        <end position="566"/>
    </location>
</feature>
<evidence type="ECO:0000256" key="1">
    <source>
        <dbReference type="SAM" id="MobiDB-lite"/>
    </source>
</evidence>
<dbReference type="AlphaFoldDB" id="A0A0S4JHL9"/>
<feature type="transmembrane region" description="Helical" evidence="2">
    <location>
        <begin position="572"/>
        <end position="597"/>
    </location>
</feature>
<feature type="compositionally biased region" description="Low complexity" evidence="1">
    <location>
        <begin position="252"/>
        <end position="266"/>
    </location>
</feature>
<feature type="transmembrane region" description="Helical" evidence="2">
    <location>
        <begin position="387"/>
        <end position="405"/>
    </location>
</feature>
<feature type="transmembrane region" description="Helical" evidence="2">
    <location>
        <begin position="345"/>
        <end position="367"/>
    </location>
</feature>
<evidence type="ECO:0000313" key="3">
    <source>
        <dbReference type="EMBL" id="CUG91020.1"/>
    </source>
</evidence>
<accession>A0A0S4JHL9</accession>
<dbReference type="VEuPathDB" id="TriTrypDB:BSAL_29775"/>
<feature type="transmembrane region" description="Helical" evidence="2">
    <location>
        <begin position="500"/>
        <end position="525"/>
    </location>
</feature>
<feature type="compositionally biased region" description="Pro residues" evidence="1">
    <location>
        <begin position="10"/>
        <end position="27"/>
    </location>
</feature>
<feature type="transmembrane region" description="Helical" evidence="2">
    <location>
        <begin position="609"/>
        <end position="628"/>
    </location>
</feature>
<dbReference type="Proteomes" id="UP000051952">
    <property type="component" value="Unassembled WGS sequence"/>
</dbReference>
<evidence type="ECO:0000313" key="4">
    <source>
        <dbReference type="Proteomes" id="UP000051952"/>
    </source>
</evidence>
<keyword evidence="2 3" id="KW-0812">Transmembrane</keyword>
<proteinExistence type="predicted"/>
<keyword evidence="2" id="KW-0472">Membrane</keyword>
<feature type="transmembrane region" description="Helical" evidence="2">
    <location>
        <begin position="634"/>
        <end position="652"/>
    </location>
</feature>
<reference evidence="4" key="1">
    <citation type="submission" date="2015-09" db="EMBL/GenBank/DDBJ databases">
        <authorList>
            <consortium name="Pathogen Informatics"/>
        </authorList>
    </citation>
    <scope>NUCLEOTIDE SEQUENCE [LARGE SCALE GENOMIC DNA]</scope>
    <source>
        <strain evidence="4">Lake Konstanz</strain>
    </source>
</reference>
<evidence type="ECO:0000256" key="2">
    <source>
        <dbReference type="SAM" id="Phobius"/>
    </source>
</evidence>
<feature type="transmembrane region" description="Helical" evidence="2">
    <location>
        <begin position="425"/>
        <end position="446"/>
    </location>
</feature>
<gene>
    <name evidence="3" type="ORF">BSAL_29775</name>
</gene>
<organism evidence="3 4">
    <name type="scientific">Bodo saltans</name>
    <name type="common">Flagellated protozoan</name>
    <dbReference type="NCBI Taxonomy" id="75058"/>
    <lineage>
        <taxon>Eukaryota</taxon>
        <taxon>Discoba</taxon>
        <taxon>Euglenozoa</taxon>
        <taxon>Kinetoplastea</taxon>
        <taxon>Metakinetoplastina</taxon>
        <taxon>Eubodonida</taxon>
        <taxon>Bodonidae</taxon>
        <taxon>Bodo</taxon>
    </lineage>
</organism>
<dbReference type="OrthoDB" id="278244at2759"/>
<dbReference type="EMBL" id="CYKH01001885">
    <property type="protein sequence ID" value="CUG91020.1"/>
    <property type="molecule type" value="Genomic_DNA"/>
</dbReference>